<dbReference type="PANTHER" id="PTHR13748:SF46">
    <property type="entry name" value="ZINC CHAPERONE YEIR"/>
    <property type="match status" value="1"/>
</dbReference>
<keyword evidence="3" id="KW-1185">Reference proteome</keyword>
<dbReference type="PANTHER" id="PTHR13748">
    <property type="entry name" value="COBW-RELATED"/>
    <property type="match status" value="1"/>
</dbReference>
<evidence type="ECO:0000259" key="1">
    <source>
        <dbReference type="Pfam" id="PF02492"/>
    </source>
</evidence>
<dbReference type="Proteomes" id="UP000504724">
    <property type="component" value="Chromosome"/>
</dbReference>
<dbReference type="Pfam" id="PF02492">
    <property type="entry name" value="cobW"/>
    <property type="match status" value="1"/>
</dbReference>
<dbReference type="SUPFAM" id="SSF52540">
    <property type="entry name" value="P-loop containing nucleoside triphosphate hydrolases"/>
    <property type="match status" value="1"/>
</dbReference>
<dbReference type="AlphaFoldDB" id="A0A7D4T1Z8"/>
<reference evidence="2 3" key="1">
    <citation type="submission" date="2020-05" db="EMBL/GenBank/DDBJ databases">
        <title>Thiomicrorhabdus sediminis sp.nov. and Thiomicrorhabdus xiamenensis sp.nov., novel sulfur-oxidizing bacteria isolated from coastal sediment.</title>
        <authorList>
            <person name="Liu X."/>
        </authorList>
    </citation>
    <scope>NUCLEOTIDE SEQUENCE [LARGE SCALE GENOMIC DNA]</scope>
    <source>
        <strain evidence="2 3">G2</strain>
    </source>
</reference>
<dbReference type="GO" id="GO:0005737">
    <property type="term" value="C:cytoplasm"/>
    <property type="evidence" value="ECO:0007669"/>
    <property type="project" value="TreeGrafter"/>
</dbReference>
<evidence type="ECO:0000313" key="3">
    <source>
        <dbReference type="Proteomes" id="UP000504724"/>
    </source>
</evidence>
<protein>
    <submittedName>
        <fullName evidence="2">GTP-binding protein</fullName>
    </submittedName>
</protein>
<dbReference type="InterPro" id="IPR003495">
    <property type="entry name" value="CobW/HypB/UreG_nucleotide-bd"/>
</dbReference>
<name>A0A7D4T1Z8_9GAMM</name>
<gene>
    <name evidence="2" type="ORF">HQN79_10480</name>
</gene>
<dbReference type="EMBL" id="CP054020">
    <property type="protein sequence ID" value="QKI89965.1"/>
    <property type="molecule type" value="Genomic_DNA"/>
</dbReference>
<dbReference type="InterPro" id="IPR051316">
    <property type="entry name" value="Zinc-reg_GTPase_activator"/>
</dbReference>
<dbReference type="KEGG" id="txa:HQN79_10480"/>
<evidence type="ECO:0000313" key="2">
    <source>
        <dbReference type="EMBL" id="QKI89965.1"/>
    </source>
</evidence>
<feature type="domain" description="CobW/HypB/UreG nucleotide-binding" evidence="1">
    <location>
        <begin position="5"/>
        <end position="178"/>
    </location>
</feature>
<proteinExistence type="predicted"/>
<sequence>MAGIPTYLISGLLGSGKTTCLRQLIKQKPENENWAVLINEFGEVDIDGATLSQNNAVTIKAVSGGCICCSAQFNLAQALGELSRQPIDKLFIEPTGLGHPAKVLDTLKQFPQFTLHKTLCVITPQQLTEVRWQKSQVMRDLVTLADLIVLNKTDLSSQQEVTKSQAILKRLYTQKTILPTQFAQITIEQLKPPEQARPLFQFQAVATDFSLKQNADAVHASENRDWNSTLPGVEQAFLQIDPQNGRLLAIGWQFSAEVQFNRIALKAWIDNFAPLMARAKGLVRTGKEWQLLNYIDNHLQLEDIAWRQDSRLECLFTEAPNSIPPHKDTIISMESQLLSAIQLR</sequence>
<organism evidence="2 3">
    <name type="scientific">Thiomicrorhabdus xiamenensis</name>
    <dbReference type="NCBI Taxonomy" id="2739063"/>
    <lineage>
        <taxon>Bacteria</taxon>
        <taxon>Pseudomonadati</taxon>
        <taxon>Pseudomonadota</taxon>
        <taxon>Gammaproteobacteria</taxon>
        <taxon>Thiotrichales</taxon>
        <taxon>Piscirickettsiaceae</taxon>
        <taxon>Thiomicrorhabdus</taxon>
    </lineage>
</organism>
<dbReference type="Gene3D" id="3.40.50.300">
    <property type="entry name" value="P-loop containing nucleotide triphosphate hydrolases"/>
    <property type="match status" value="1"/>
</dbReference>
<accession>A0A7D4T1Z8</accession>
<dbReference type="RefSeq" id="WP_173286287.1">
    <property type="nucleotide sequence ID" value="NZ_CP054020.1"/>
</dbReference>
<dbReference type="InterPro" id="IPR027417">
    <property type="entry name" value="P-loop_NTPase"/>
</dbReference>